<accession>A0AAW4SEK5</accession>
<name>A0AAW4SEK5_9BACE</name>
<dbReference type="Pfam" id="PF13692">
    <property type="entry name" value="Glyco_trans_1_4"/>
    <property type="match status" value="1"/>
</dbReference>
<protein>
    <submittedName>
        <fullName evidence="2">Glycosyltransferase family 4 protein</fullName>
    </submittedName>
</protein>
<dbReference type="AlphaFoldDB" id="A0AAW4SEK5"/>
<dbReference type="CDD" id="cd03801">
    <property type="entry name" value="GT4_PimA-like"/>
    <property type="match status" value="1"/>
</dbReference>
<dbReference type="GO" id="GO:0016757">
    <property type="term" value="F:glycosyltransferase activity"/>
    <property type="evidence" value="ECO:0007669"/>
    <property type="project" value="TreeGrafter"/>
</dbReference>
<keyword evidence="1" id="KW-0808">Transferase</keyword>
<comment type="caution">
    <text evidence="2">The sequence shown here is derived from an EMBL/GenBank/DDBJ whole genome shotgun (WGS) entry which is preliminary data.</text>
</comment>
<dbReference type="Proteomes" id="UP001197958">
    <property type="component" value="Unassembled WGS sequence"/>
</dbReference>
<evidence type="ECO:0000313" key="3">
    <source>
        <dbReference type="Proteomes" id="UP001197958"/>
    </source>
</evidence>
<evidence type="ECO:0000313" key="2">
    <source>
        <dbReference type="EMBL" id="MCA4522155.1"/>
    </source>
</evidence>
<dbReference type="PANTHER" id="PTHR46401:SF2">
    <property type="entry name" value="GLYCOSYLTRANSFERASE WBBK-RELATED"/>
    <property type="match status" value="1"/>
</dbReference>
<sequence>MEKKKICWITSACFMETDFNYSVMTELAKYFKIHWFVLGSRNNYISESKLDIFKKLPDFHIEWNTKKYRMRDFRSLIYYYGLYTNIKFISPDIVYCNVAPDPFFSIISLFLDRNKTIFAAHDGKAQNDSSSFGFMRTLAYNILFKHSKYVNMFSQSQANLMKMTYPQNEIYIMPLPLKDFGKSVKAAPKDFVRFLSFGNIIYQKNIDLLIDAAEILYERGYHNFKVSINGNCKDWEFYASRIKHPTIFECNPHFISNEDLLDLFATSHYSVFPYRRVSQSGVLKLAFNYNLPVITSCLGAFREEVVDGVNGFFFEAENVNSLADVMKKCLLMHQEDYAILKKKMKDYIEDKYSTKRIVLYYTELFTNFIK</sequence>
<evidence type="ECO:0000256" key="1">
    <source>
        <dbReference type="ARBA" id="ARBA00022679"/>
    </source>
</evidence>
<dbReference type="Gene3D" id="3.40.50.2000">
    <property type="entry name" value="Glycogen Phosphorylase B"/>
    <property type="match status" value="2"/>
</dbReference>
<gene>
    <name evidence="2" type="ORF">LDZ35_02860</name>
</gene>
<dbReference type="EMBL" id="JAIWWW010000006">
    <property type="protein sequence ID" value="MCA4522155.1"/>
    <property type="molecule type" value="Genomic_DNA"/>
</dbReference>
<reference evidence="2" key="1">
    <citation type="submission" date="2023-08" db="EMBL/GenBank/DDBJ databases">
        <title>Mucin Metabolism Genes Underlie the Key Renovations of Bacteroides xylanisolvens Genomes in Captive Great Apes.</title>
        <authorList>
            <person name="Nishida A.H."/>
        </authorList>
    </citation>
    <scope>NUCLEOTIDE SEQUENCE</scope>
    <source>
        <strain evidence="2">P19.10B</strain>
    </source>
</reference>
<proteinExistence type="predicted"/>
<organism evidence="2 3">
    <name type="scientific">Bacteroides xylanisolvens</name>
    <dbReference type="NCBI Taxonomy" id="371601"/>
    <lineage>
        <taxon>Bacteria</taxon>
        <taxon>Pseudomonadati</taxon>
        <taxon>Bacteroidota</taxon>
        <taxon>Bacteroidia</taxon>
        <taxon>Bacteroidales</taxon>
        <taxon>Bacteroidaceae</taxon>
        <taxon>Bacteroides</taxon>
    </lineage>
</organism>
<dbReference type="PANTHER" id="PTHR46401">
    <property type="entry name" value="GLYCOSYLTRANSFERASE WBBK-RELATED"/>
    <property type="match status" value="1"/>
</dbReference>
<dbReference type="SUPFAM" id="SSF53756">
    <property type="entry name" value="UDP-Glycosyltransferase/glycogen phosphorylase"/>
    <property type="match status" value="1"/>
</dbReference>
<dbReference type="RefSeq" id="WP_162613554.1">
    <property type="nucleotide sequence ID" value="NZ_CP183042.1"/>
</dbReference>